<comment type="caution">
    <text evidence="4">The sequence shown here is derived from an EMBL/GenBank/DDBJ whole genome shotgun (WGS) entry which is preliminary data.</text>
</comment>
<evidence type="ECO:0000313" key="5">
    <source>
        <dbReference type="Proteomes" id="UP000654075"/>
    </source>
</evidence>
<evidence type="ECO:0000256" key="1">
    <source>
        <dbReference type="SAM" id="Coils"/>
    </source>
</evidence>
<dbReference type="InterPro" id="IPR003034">
    <property type="entry name" value="SAP_dom"/>
</dbReference>
<proteinExistence type="predicted"/>
<dbReference type="OMA" id="LYIFTID"/>
<keyword evidence="5" id="KW-1185">Reference proteome</keyword>
<evidence type="ECO:0000259" key="3">
    <source>
        <dbReference type="PROSITE" id="PS50800"/>
    </source>
</evidence>
<feature type="region of interest" description="Disordered" evidence="2">
    <location>
        <begin position="54"/>
        <end position="110"/>
    </location>
</feature>
<name>A0A813DBL2_POLGL</name>
<accession>A0A813DBL2</accession>
<feature type="domain" description="SAP" evidence="3">
    <location>
        <begin position="90"/>
        <end position="124"/>
    </location>
</feature>
<protein>
    <recommendedName>
        <fullName evidence="3">SAP domain-containing protein</fullName>
    </recommendedName>
</protein>
<dbReference type="OrthoDB" id="449331at2759"/>
<reference evidence="4" key="1">
    <citation type="submission" date="2021-02" db="EMBL/GenBank/DDBJ databases">
        <authorList>
            <person name="Dougan E. K."/>
            <person name="Rhodes N."/>
            <person name="Thang M."/>
            <person name="Chan C."/>
        </authorList>
    </citation>
    <scope>NUCLEOTIDE SEQUENCE</scope>
</reference>
<dbReference type="EMBL" id="CAJNNV010001037">
    <property type="protein sequence ID" value="CAE8584175.1"/>
    <property type="molecule type" value="Genomic_DNA"/>
</dbReference>
<gene>
    <name evidence="4" type="ORF">PGLA1383_LOCUS3112</name>
</gene>
<sequence length="258" mass="29279">MDAKAERSKFIQGQKQKVQELEKKIKKLKGAMKEAAQKELEELESQQEAELAAFEGVPGSSADGSADKAKGAEPEMSLKELSKFKDRGNWNGLSKKELEDDCTERGLGKKGGKEDLIQRLIMFHQDLQLKLKEAAANGEAPVADEKDDDDEDEEEDDEDDDDDEEEEEDDMPEVDDEELEKQAKREKAIQKAVKFLLTDKCSDGFPLSELVQKLEMVNVKGFAPEKLGYKSVEKFVRGQPENVLRYRRKEQMILPPRK</sequence>
<feature type="compositionally biased region" description="Acidic residues" evidence="2">
    <location>
        <begin position="145"/>
        <end position="179"/>
    </location>
</feature>
<evidence type="ECO:0000256" key="2">
    <source>
        <dbReference type="SAM" id="MobiDB-lite"/>
    </source>
</evidence>
<feature type="region of interest" description="Disordered" evidence="2">
    <location>
        <begin position="132"/>
        <end position="185"/>
    </location>
</feature>
<keyword evidence="1" id="KW-0175">Coiled coil</keyword>
<dbReference type="AlphaFoldDB" id="A0A813DBL2"/>
<dbReference type="PROSITE" id="PS50800">
    <property type="entry name" value="SAP"/>
    <property type="match status" value="1"/>
</dbReference>
<feature type="compositionally biased region" description="Basic and acidic residues" evidence="2">
    <location>
        <begin position="65"/>
        <end position="110"/>
    </location>
</feature>
<organism evidence="4 5">
    <name type="scientific">Polarella glacialis</name>
    <name type="common">Dinoflagellate</name>
    <dbReference type="NCBI Taxonomy" id="89957"/>
    <lineage>
        <taxon>Eukaryota</taxon>
        <taxon>Sar</taxon>
        <taxon>Alveolata</taxon>
        <taxon>Dinophyceae</taxon>
        <taxon>Suessiales</taxon>
        <taxon>Suessiaceae</taxon>
        <taxon>Polarella</taxon>
    </lineage>
</organism>
<dbReference type="Proteomes" id="UP000654075">
    <property type="component" value="Unassembled WGS sequence"/>
</dbReference>
<evidence type="ECO:0000313" key="4">
    <source>
        <dbReference type="EMBL" id="CAE8584175.1"/>
    </source>
</evidence>
<feature type="coiled-coil region" evidence="1">
    <location>
        <begin position="11"/>
        <end position="53"/>
    </location>
</feature>